<feature type="non-terminal residue" evidence="1">
    <location>
        <position position="1"/>
    </location>
</feature>
<sequence>RVDVARAVKQPVHATGTVGFGELTPESGPQSAQLTYTNTGPTPLTLNLAAELRDATGRPVPADAMRLPDGATVTVPAGGRAGITVTLDPKSLPAGRYGGSLTATGGDGKTVAHTVLAAAKGAPRHQLTLTAVDRAG</sequence>
<reference evidence="1" key="1">
    <citation type="submission" date="2020-01" db="EMBL/GenBank/DDBJ databases">
        <title>Insect and environment-associated Actinomycetes.</title>
        <authorList>
            <person name="Currrie C."/>
            <person name="Chevrette M."/>
            <person name="Carlson C."/>
            <person name="Stubbendieck R."/>
            <person name="Wendt-Pienkowski E."/>
        </authorList>
    </citation>
    <scope>NUCLEOTIDE SEQUENCE</scope>
    <source>
        <strain evidence="1">SID7499</strain>
    </source>
</reference>
<gene>
    <name evidence="1" type="ORF">G3M58_30465</name>
</gene>
<accession>A0A6G3WYZ7</accession>
<dbReference type="EMBL" id="JAAGMN010003164">
    <property type="protein sequence ID" value="NEE10769.1"/>
    <property type="molecule type" value="Genomic_DNA"/>
</dbReference>
<comment type="caution">
    <text evidence="1">The sequence shown here is derived from an EMBL/GenBank/DDBJ whole genome shotgun (WGS) entry which is preliminary data.</text>
</comment>
<proteinExistence type="predicted"/>
<dbReference type="InterPro" id="IPR013783">
    <property type="entry name" value="Ig-like_fold"/>
</dbReference>
<evidence type="ECO:0000313" key="1">
    <source>
        <dbReference type="EMBL" id="NEE10769.1"/>
    </source>
</evidence>
<dbReference type="Gene3D" id="2.60.40.10">
    <property type="entry name" value="Immunoglobulins"/>
    <property type="match status" value="1"/>
</dbReference>
<dbReference type="AlphaFoldDB" id="A0A6G3WYZ7"/>
<organism evidence="1">
    <name type="scientific">Streptomyces sp. SID7499</name>
    <dbReference type="NCBI Taxonomy" id="2706086"/>
    <lineage>
        <taxon>Bacteria</taxon>
        <taxon>Bacillati</taxon>
        <taxon>Actinomycetota</taxon>
        <taxon>Actinomycetes</taxon>
        <taxon>Kitasatosporales</taxon>
        <taxon>Streptomycetaceae</taxon>
        <taxon>Streptomyces</taxon>
    </lineage>
</organism>
<dbReference type="GO" id="GO:0005975">
    <property type="term" value="P:carbohydrate metabolic process"/>
    <property type="evidence" value="ECO:0007669"/>
    <property type="project" value="UniProtKB-ARBA"/>
</dbReference>
<name>A0A6G3WYZ7_9ACTN</name>
<feature type="non-terminal residue" evidence="1">
    <location>
        <position position="136"/>
    </location>
</feature>
<protein>
    <submittedName>
        <fullName evidence="1">Uncharacterized protein</fullName>
    </submittedName>
</protein>